<accession>A0ABU9B9I8</accession>
<dbReference type="Pfam" id="PF00535">
    <property type="entry name" value="Glycos_transf_2"/>
    <property type="match status" value="1"/>
</dbReference>
<keyword evidence="4" id="KW-1185">Reference proteome</keyword>
<dbReference type="EMBL" id="JBBUTF010000005">
    <property type="protein sequence ID" value="MEK8025682.1"/>
    <property type="molecule type" value="Genomic_DNA"/>
</dbReference>
<gene>
    <name evidence="3" type="ORF">AACH11_06890</name>
</gene>
<organism evidence="3 4">
    <name type="scientific">Pseudaquabacterium rugosum</name>
    <dbReference type="NCBI Taxonomy" id="2984194"/>
    <lineage>
        <taxon>Bacteria</taxon>
        <taxon>Pseudomonadati</taxon>
        <taxon>Pseudomonadota</taxon>
        <taxon>Betaproteobacteria</taxon>
        <taxon>Burkholderiales</taxon>
        <taxon>Sphaerotilaceae</taxon>
        <taxon>Pseudaquabacterium</taxon>
    </lineage>
</organism>
<evidence type="ECO:0000259" key="2">
    <source>
        <dbReference type="Pfam" id="PF00535"/>
    </source>
</evidence>
<dbReference type="Proteomes" id="UP001368500">
    <property type="component" value="Unassembled WGS sequence"/>
</dbReference>
<dbReference type="PANTHER" id="PTHR22916:SF3">
    <property type="entry name" value="UDP-GLCNAC:BETAGAL BETA-1,3-N-ACETYLGLUCOSAMINYLTRANSFERASE-LIKE PROTEIN 1"/>
    <property type="match status" value="1"/>
</dbReference>
<sequence length="321" mass="36041">MDVAKTDKPTMPIETTLPSISIAMCTYNGARHIQPQIDSILKQDYSGAMELVISDDCSTDGTWDFLIAIATADPRVKILRNAQRLGFSDNFMHTIKRCTGDLIALSDQDDIWETKKLSILASNMGANLLIYSDSSLIGENGESLGIKMSDRARMFSGSGTIPFCFWNCISGHAMMIRKDLLTHALPFPAGIFHDWWLAAVAGSMGTIGYSSMPLVHYRQHSGSQTDSAQRRKRPRNSWGIYKARALLLSQLANIPGTDQEYIKKLSTLWGKRRQEWFCPRLLIHIVRGTPEIFSTKRNGTSLKFMLSAFLGQRWRRKNGSE</sequence>
<evidence type="ECO:0000313" key="4">
    <source>
        <dbReference type="Proteomes" id="UP001368500"/>
    </source>
</evidence>
<feature type="domain" description="Glycosyltransferase 2-like" evidence="2">
    <location>
        <begin position="21"/>
        <end position="178"/>
    </location>
</feature>
<keyword evidence="1" id="KW-0812">Transmembrane</keyword>
<proteinExistence type="predicted"/>
<reference evidence="3 4" key="1">
    <citation type="submission" date="2024-04" db="EMBL/GenBank/DDBJ databases">
        <title>Novel species of the genus Ideonella isolated from streams.</title>
        <authorList>
            <person name="Lu H."/>
        </authorList>
    </citation>
    <scope>NUCLEOTIDE SEQUENCE [LARGE SCALE GENOMIC DNA]</scope>
    <source>
        <strain evidence="3 4">BYS139W</strain>
    </source>
</reference>
<dbReference type="SUPFAM" id="SSF53448">
    <property type="entry name" value="Nucleotide-diphospho-sugar transferases"/>
    <property type="match status" value="1"/>
</dbReference>
<dbReference type="InterPro" id="IPR001173">
    <property type="entry name" value="Glyco_trans_2-like"/>
</dbReference>
<keyword evidence="1" id="KW-0472">Membrane</keyword>
<name>A0ABU9B9I8_9BURK</name>
<dbReference type="RefSeq" id="WP_341373459.1">
    <property type="nucleotide sequence ID" value="NZ_JBBUTF010000005.1"/>
</dbReference>
<feature type="transmembrane region" description="Helical" evidence="1">
    <location>
        <begin position="154"/>
        <end position="175"/>
    </location>
</feature>
<comment type="caution">
    <text evidence="3">The sequence shown here is derived from an EMBL/GenBank/DDBJ whole genome shotgun (WGS) entry which is preliminary data.</text>
</comment>
<dbReference type="Gene3D" id="3.90.550.10">
    <property type="entry name" value="Spore Coat Polysaccharide Biosynthesis Protein SpsA, Chain A"/>
    <property type="match status" value="1"/>
</dbReference>
<evidence type="ECO:0000313" key="3">
    <source>
        <dbReference type="EMBL" id="MEK8025682.1"/>
    </source>
</evidence>
<dbReference type="CDD" id="cd04196">
    <property type="entry name" value="GT_2_like_d"/>
    <property type="match status" value="1"/>
</dbReference>
<evidence type="ECO:0000256" key="1">
    <source>
        <dbReference type="SAM" id="Phobius"/>
    </source>
</evidence>
<dbReference type="PANTHER" id="PTHR22916">
    <property type="entry name" value="GLYCOSYLTRANSFERASE"/>
    <property type="match status" value="1"/>
</dbReference>
<keyword evidence="1" id="KW-1133">Transmembrane helix</keyword>
<protein>
    <submittedName>
        <fullName evidence="3">Glycosyltransferase family 2 protein</fullName>
    </submittedName>
</protein>
<dbReference type="InterPro" id="IPR029044">
    <property type="entry name" value="Nucleotide-diphossugar_trans"/>
</dbReference>
<feature type="transmembrane region" description="Helical" evidence="1">
    <location>
        <begin position="195"/>
        <end position="215"/>
    </location>
</feature>